<dbReference type="RefSeq" id="WP_006706257.1">
    <property type="nucleotide sequence ID" value="NZ_AGCA01000120.1"/>
</dbReference>
<dbReference type="OrthoDB" id="7932329at2"/>
<dbReference type="AlphaFoldDB" id="G2GXR4"/>
<dbReference type="PANTHER" id="PTHR14136:SF17">
    <property type="entry name" value="BTB_POZ DOMAIN-CONTAINING PROTEIN KCTD9"/>
    <property type="match status" value="1"/>
</dbReference>
<dbReference type="Gene3D" id="2.160.20.80">
    <property type="entry name" value="E3 ubiquitin-protein ligase SopA"/>
    <property type="match status" value="1"/>
</dbReference>
<dbReference type="Proteomes" id="UP000004116">
    <property type="component" value="Unassembled WGS sequence"/>
</dbReference>
<proteinExistence type="predicted"/>
<dbReference type="InterPro" id="IPR032675">
    <property type="entry name" value="LRR_dom_sf"/>
</dbReference>
<organism evidence="1 2">
    <name type="scientific">Candidatus Regiella insecticola 5.15</name>
    <dbReference type="NCBI Taxonomy" id="1005043"/>
    <lineage>
        <taxon>Bacteria</taxon>
        <taxon>Pseudomonadati</taxon>
        <taxon>Pseudomonadota</taxon>
        <taxon>Gammaproteobacteria</taxon>
        <taxon>Enterobacterales</taxon>
        <taxon>Enterobacteriaceae</taxon>
        <taxon>aphid secondary symbionts</taxon>
        <taxon>Candidatus Regiella</taxon>
    </lineage>
</organism>
<reference evidence="1 2" key="1">
    <citation type="journal article" date="2012" name="Genome Res.">
        <title>Genomic basis of endosymbiont-conferred protection against an insect parasitoid.</title>
        <authorList>
            <person name="Hansen A.K."/>
            <person name="Vorburger C."/>
            <person name="Moran N.A."/>
        </authorList>
    </citation>
    <scope>NUCLEOTIDE SEQUENCE [LARGE SCALE GENOMIC DNA]</scope>
    <source>
        <strain evidence="2">R5.15</strain>
    </source>
</reference>
<accession>G2GXR4</accession>
<dbReference type="SUPFAM" id="SSF141571">
    <property type="entry name" value="Pentapeptide repeat-like"/>
    <property type="match status" value="1"/>
</dbReference>
<dbReference type="SUPFAM" id="SSF52058">
    <property type="entry name" value="L domain-like"/>
    <property type="match status" value="1"/>
</dbReference>
<sequence length="381" mass="42797">MPTLYNVAAQAAQMVSSTFEYILSLTDSISPELEILRKKPPEGCSLSDVEDLIIKKQDIIKQMIKNKSDGDILDLSHTYLAGLDLSKMDLSRVNLEKANLTGANLREMDLTGANLTGANLERARLVRAILEWADLTNANLFEAILLDASLNGAILKNANLERTFVEGAHMSTVDTDSVDMNGVRTLISRPSKERSNLSGENLSGVDKWCIRHQFKGEFGPKFTNRLASCPTEKRLNLSGMGCRLENFVIYNYPEEKIIKQSNAINLSNNRLTKIPDFILKNKERIIELDLSNNAFTEFPNLSGFTKLKTLIFENNNPLLFHISPYRLPPFINSIEFNTQQLALVKDTFVRECEEAGLEINEIFDKLGLITFKPNEHIKAKG</sequence>
<gene>
    <name evidence="1" type="ORF">Rin_00005570</name>
</gene>
<keyword evidence="2" id="KW-1185">Reference proteome</keyword>
<dbReference type="PANTHER" id="PTHR14136">
    <property type="entry name" value="BTB_POZ DOMAIN-CONTAINING PROTEIN KCTD9"/>
    <property type="match status" value="1"/>
</dbReference>
<protein>
    <submittedName>
        <fullName evidence="1">Putative low-complexity protein</fullName>
    </submittedName>
</protein>
<evidence type="ECO:0000313" key="2">
    <source>
        <dbReference type="Proteomes" id="UP000004116"/>
    </source>
</evidence>
<dbReference type="InterPro" id="IPR001646">
    <property type="entry name" value="5peptide_repeat"/>
</dbReference>
<dbReference type="Gene3D" id="3.80.10.10">
    <property type="entry name" value="Ribonuclease Inhibitor"/>
    <property type="match status" value="1"/>
</dbReference>
<evidence type="ECO:0000313" key="1">
    <source>
        <dbReference type="EMBL" id="EGY29471.1"/>
    </source>
</evidence>
<comment type="caution">
    <text evidence="1">The sequence shown here is derived from an EMBL/GenBank/DDBJ whole genome shotgun (WGS) entry which is preliminary data.</text>
</comment>
<name>G2GXR4_9ENTR</name>
<dbReference type="InterPro" id="IPR051082">
    <property type="entry name" value="Pentapeptide-BTB/POZ_domain"/>
</dbReference>
<dbReference type="EMBL" id="AGCA01000120">
    <property type="protein sequence ID" value="EGY29471.1"/>
    <property type="molecule type" value="Genomic_DNA"/>
</dbReference>
<dbReference type="Pfam" id="PF00805">
    <property type="entry name" value="Pentapeptide"/>
    <property type="match status" value="2"/>
</dbReference>